<dbReference type="EMBL" id="CM042885">
    <property type="protein sequence ID" value="KAI4364281.1"/>
    <property type="molecule type" value="Genomic_DNA"/>
</dbReference>
<accession>A0ACB9QD98</accession>
<gene>
    <name evidence="1" type="ORF">MLD38_020393</name>
</gene>
<comment type="caution">
    <text evidence="1">The sequence shown here is derived from an EMBL/GenBank/DDBJ whole genome shotgun (WGS) entry which is preliminary data.</text>
</comment>
<keyword evidence="2" id="KW-1185">Reference proteome</keyword>
<dbReference type="Proteomes" id="UP001057402">
    <property type="component" value="Chromosome 6"/>
</dbReference>
<organism evidence="1 2">
    <name type="scientific">Melastoma candidum</name>
    <dbReference type="NCBI Taxonomy" id="119954"/>
    <lineage>
        <taxon>Eukaryota</taxon>
        <taxon>Viridiplantae</taxon>
        <taxon>Streptophyta</taxon>
        <taxon>Embryophyta</taxon>
        <taxon>Tracheophyta</taxon>
        <taxon>Spermatophyta</taxon>
        <taxon>Magnoliopsida</taxon>
        <taxon>eudicotyledons</taxon>
        <taxon>Gunneridae</taxon>
        <taxon>Pentapetalae</taxon>
        <taxon>rosids</taxon>
        <taxon>malvids</taxon>
        <taxon>Myrtales</taxon>
        <taxon>Melastomataceae</taxon>
        <taxon>Melastomatoideae</taxon>
        <taxon>Melastomateae</taxon>
        <taxon>Melastoma</taxon>
    </lineage>
</organism>
<proteinExistence type="predicted"/>
<name>A0ACB9QD98_9MYRT</name>
<reference evidence="2" key="1">
    <citation type="journal article" date="2023" name="Front. Plant Sci.">
        <title>Chromosomal-level genome assembly of Melastoma candidum provides insights into trichome evolution.</title>
        <authorList>
            <person name="Zhong Y."/>
            <person name="Wu W."/>
            <person name="Sun C."/>
            <person name="Zou P."/>
            <person name="Liu Y."/>
            <person name="Dai S."/>
            <person name="Zhou R."/>
        </authorList>
    </citation>
    <scope>NUCLEOTIDE SEQUENCE [LARGE SCALE GENOMIC DNA]</scope>
</reference>
<sequence length="543" mass="60295">MPSSPFSSMEEDRTHPVPSTSFTGRHQGDLSGESGDPSAATAADAPSSSSYAASAHEEEGEGRGSGGGVVVVDEVEEEDRFRHHEIEQQQRPLFGFNFRRNNFIVFEDESSVIRDDTWSCVIVVLTFWFFVSMTLILGVYGSVTLLLGPNSSILIEPNSIFVQSLKVEELDDTKPQLMLYGFLKTPELDVTTTWYQSHNASVPADSHQARVLAPLSILSLPKGDIGYGCLSRRSSLCFTECSKGFSQWLEDPTYLNITLSWNLVNGAGTIRQVIYKSSSYYIAVENLNYEEVEVLLDVSVKAYLYNTTEAYYKCTFLRGKCSFSIRFPSSDVAVLATQAPGPSTPSDDWHIKVSYGPRWITYIVGVGGMTVLMLLAFNFLNKFRCGHEDSIPTPNLHMESERAPLLMYKDDDLSSWGSSYDSASQDEAEIEEMLAAQAPEGKILKGGENGNNTRWLCGIWNLPRLPEKHKGGTMRCKNSPSLNRRRLIVGSAFLEGKTVHGAGSIAVVLLRYHQFALAGRNFRVSNAVHLLRCEHARLHTDSF</sequence>
<evidence type="ECO:0000313" key="1">
    <source>
        <dbReference type="EMBL" id="KAI4364281.1"/>
    </source>
</evidence>
<protein>
    <submittedName>
        <fullName evidence="1">Uncharacterized protein</fullName>
    </submittedName>
</protein>
<evidence type="ECO:0000313" key="2">
    <source>
        <dbReference type="Proteomes" id="UP001057402"/>
    </source>
</evidence>